<sequence>MPWSCRCFSAVMTVNERPEAARPVAAAVAAAPLRDPDRPLWDPDLARVILSLMIIITGLAVALWIFTYVIFL</sequence>
<keyword evidence="1" id="KW-0812">Transmembrane</keyword>
<keyword evidence="4" id="KW-1185">Reference proteome</keyword>
<dbReference type="KEGG" id="vg:11468238"/>
<dbReference type="GeneID" id="11468238"/>
<feature type="transmembrane region" description="Helical" evidence="1">
    <location>
        <begin position="48"/>
        <end position="71"/>
    </location>
</feature>
<dbReference type="EMBL" id="MZ151943">
    <property type="protein sequence ID" value="QXV67751.1"/>
    <property type="molecule type" value="Genomic_DNA"/>
</dbReference>
<gene>
    <name evidence="2" type="primary">RL9A</name>
    <name evidence="2" type="ORF">CCMVgr002</name>
</gene>
<keyword evidence="1" id="KW-1133">Transmembrane helix</keyword>
<dbReference type="RefSeq" id="YP_004940334.1">
    <property type="nucleotide sequence ID" value="NC_003521.1"/>
</dbReference>
<proteinExistence type="predicted"/>
<keyword evidence="1" id="KW-0472">Membrane</keyword>
<organism evidence="2 4">
    <name type="scientific">Panine betaherpesvirus 2</name>
    <name type="common">Chimpanzee cytomegalovirus</name>
    <dbReference type="NCBI Taxonomy" id="188763"/>
    <lineage>
        <taxon>Viruses</taxon>
        <taxon>Duplodnaviria</taxon>
        <taxon>Heunggongvirae</taxon>
        <taxon>Peploviricota</taxon>
        <taxon>Herviviricetes</taxon>
        <taxon>Herpesvirales</taxon>
        <taxon>Orthoherpesviridae</taxon>
        <taxon>Betaherpesvirinae</taxon>
        <taxon>Cytomegalovirus</taxon>
        <taxon>Cytomegalovirus paninebeta2</taxon>
    </lineage>
</organism>
<evidence type="ECO:0000256" key="1">
    <source>
        <dbReference type="SAM" id="Phobius"/>
    </source>
</evidence>
<reference evidence="2 4" key="1">
    <citation type="journal article" date="2003" name="J. Gen. Virol.">
        <title>The human cytomegalovirus genome revisited: comparison with the chimpanzee cytomegalovirus genome.</title>
        <authorList>
            <person name="Davison A.J."/>
            <person name="Dolan A."/>
            <person name="Akter P."/>
            <person name="Addison C."/>
            <person name="Dargan D.J."/>
            <person name="Alcendor D.J."/>
            <person name="McGeoch D.J."/>
            <person name="Hayward G.S."/>
        </authorList>
    </citation>
    <scope>NUCLEOTIDE SEQUENCE [LARGE SCALE GENOMIC DNA]</scope>
    <source>
        <strain evidence="2">Heberling</strain>
    </source>
</reference>
<evidence type="ECO:0000313" key="2">
    <source>
        <dbReference type="EMBL" id="AEV81011.1"/>
    </source>
</evidence>
<accession>G9VYW5</accession>
<dbReference type="EMBL" id="AF480884">
    <property type="protein sequence ID" value="AEV81011.1"/>
    <property type="molecule type" value="Genomic_DNA"/>
</dbReference>
<name>G9VYW5_9BETA</name>
<protein>
    <submittedName>
        <fullName evidence="2">Protein RL9A</fullName>
    </submittedName>
</protein>
<dbReference type="Proteomes" id="UP000099188">
    <property type="component" value="Segment"/>
</dbReference>
<evidence type="ECO:0000313" key="4">
    <source>
        <dbReference type="Proteomes" id="UP000099188"/>
    </source>
</evidence>
<evidence type="ECO:0000313" key="3">
    <source>
        <dbReference type="EMBL" id="QXV67751.1"/>
    </source>
</evidence>
<reference evidence="3" key="2">
    <citation type="submission" date="2021-05" db="EMBL/GenBank/DDBJ databases">
        <title>Cloning and multi-omic analysis of chimpanzee cytomegalovirus: a resource for comparative functional genomics.</title>
        <authorList>
            <person name="Phan Q.V."/>
        </authorList>
    </citation>
    <scope>NUCLEOTIDE SEQUENCE</scope>
    <source>
        <strain evidence="3">Heberling</strain>
    </source>
</reference>